<keyword evidence="2" id="KW-1185">Reference proteome</keyword>
<evidence type="ECO:0008006" key="3">
    <source>
        <dbReference type="Google" id="ProtNLM"/>
    </source>
</evidence>
<sequence length="160" mass="18396">MISPEDFLKHSNSLYKLGEKSEILLRNVARNSYYALYHKLVKIDGLPTLDKNKKEFGSHESLIQQLRMSEDLGLREWGLTLANLKATRTKADYKIRGPFSDHDARKSIKIVEKTFAEITIKSNDKITVKSNDDVNTEKCKQVINPTPVARPKRTKLRIIK</sequence>
<evidence type="ECO:0000313" key="2">
    <source>
        <dbReference type="Proteomes" id="UP000197068"/>
    </source>
</evidence>
<dbReference type="RefSeq" id="WP_057180873.1">
    <property type="nucleotide sequence ID" value="NZ_BDQM01000012.1"/>
</dbReference>
<comment type="caution">
    <text evidence="1">The sequence shown here is derived from an EMBL/GenBank/DDBJ whole genome shotgun (WGS) entry which is preliminary data.</text>
</comment>
<gene>
    <name evidence="1" type="ORF">MTCD1_01851</name>
</gene>
<organism evidence="1 2">
    <name type="scientific">Colwellia marinimaniae</name>
    <dbReference type="NCBI Taxonomy" id="1513592"/>
    <lineage>
        <taxon>Bacteria</taxon>
        <taxon>Pseudomonadati</taxon>
        <taxon>Pseudomonadota</taxon>
        <taxon>Gammaproteobacteria</taxon>
        <taxon>Alteromonadales</taxon>
        <taxon>Colwelliaceae</taxon>
        <taxon>Colwellia</taxon>
    </lineage>
</organism>
<proteinExistence type="predicted"/>
<reference evidence="1 2" key="1">
    <citation type="submission" date="2017-06" db="EMBL/GenBank/DDBJ databases">
        <title>Whole Genome Sequences of Colwellia marinimaniae MTCD1.</title>
        <authorList>
            <person name="Kusumoto H."/>
            <person name="Inoue M."/>
            <person name="Tanikawa K."/>
            <person name="Maeji H."/>
            <person name="Cameron J.H."/>
            <person name="Bartlett D.H."/>
        </authorList>
    </citation>
    <scope>NUCLEOTIDE SEQUENCE [LARGE SCALE GENOMIC DNA]</scope>
    <source>
        <strain evidence="1 2">MTCD1</strain>
    </source>
</reference>
<dbReference type="Gene3D" id="1.20.120.330">
    <property type="entry name" value="Nucleotidyltransferases domain 2"/>
    <property type="match status" value="1"/>
</dbReference>
<accession>A0ABQ0MV46</accession>
<dbReference type="Proteomes" id="UP000197068">
    <property type="component" value="Unassembled WGS sequence"/>
</dbReference>
<name>A0ABQ0MV46_9GAMM</name>
<evidence type="ECO:0000313" key="1">
    <source>
        <dbReference type="EMBL" id="GAW96237.1"/>
    </source>
</evidence>
<dbReference type="EMBL" id="BDQM01000012">
    <property type="protein sequence ID" value="GAW96237.1"/>
    <property type="molecule type" value="Genomic_DNA"/>
</dbReference>
<protein>
    <recommendedName>
        <fullName evidence="3">HEPN domain-containing protein</fullName>
    </recommendedName>
</protein>